<dbReference type="GO" id="GO:0006355">
    <property type="term" value="P:regulation of DNA-templated transcription"/>
    <property type="evidence" value="ECO:0007669"/>
    <property type="project" value="InterPro"/>
</dbReference>
<name>A0A7Z0EI30_9ACTN</name>
<keyword evidence="2 5" id="KW-0238">DNA-binding</keyword>
<sequence length="276" mass="29287">MAATEDEWNGAVDSALARIVDESGADIAFGARLAADGRSLVMTRFRGARTAALRDLAVHSGTGLGGKALVLDRPVAVDDYVRARSISHEYDRPVAREGLHSILAVPLRGADRVTGVLYAALRQRLPVGERMLRQAVAVAREAERRMAAGRGGWARTAWPENAGGPGAAALPEVRAELGRIIPRVGDADVRRELEALWDRIGARPGAEAGPGRPALSVRECETLGHVAAGLSNAQTADRMGLTVGTVKAYLRSVMRKLDCHNRVAAVNAARALGYPL</sequence>
<dbReference type="EMBL" id="JACCFS010000001">
    <property type="protein sequence ID" value="NYJ32453.1"/>
    <property type="molecule type" value="Genomic_DNA"/>
</dbReference>
<dbReference type="SUPFAM" id="SSF46894">
    <property type="entry name" value="C-terminal effector domain of the bipartite response regulators"/>
    <property type="match status" value="1"/>
</dbReference>
<accession>A0A7Z0EI30</accession>
<dbReference type="GO" id="GO:0003677">
    <property type="term" value="F:DNA binding"/>
    <property type="evidence" value="ECO:0007669"/>
    <property type="project" value="UniProtKB-KW"/>
</dbReference>
<dbReference type="InterPro" id="IPR003018">
    <property type="entry name" value="GAF"/>
</dbReference>
<evidence type="ECO:0000313" key="5">
    <source>
        <dbReference type="EMBL" id="NYJ32453.1"/>
    </source>
</evidence>
<evidence type="ECO:0000256" key="3">
    <source>
        <dbReference type="ARBA" id="ARBA00023163"/>
    </source>
</evidence>
<dbReference type="Gene3D" id="1.10.10.10">
    <property type="entry name" value="Winged helix-like DNA-binding domain superfamily/Winged helix DNA-binding domain"/>
    <property type="match status" value="1"/>
</dbReference>
<evidence type="ECO:0000313" key="6">
    <source>
        <dbReference type="Proteomes" id="UP000572051"/>
    </source>
</evidence>
<dbReference type="SMART" id="SM00421">
    <property type="entry name" value="HTH_LUXR"/>
    <property type="match status" value="1"/>
</dbReference>
<evidence type="ECO:0000259" key="4">
    <source>
        <dbReference type="PROSITE" id="PS50043"/>
    </source>
</evidence>
<dbReference type="InterPro" id="IPR036388">
    <property type="entry name" value="WH-like_DNA-bd_sf"/>
</dbReference>
<dbReference type="Proteomes" id="UP000572051">
    <property type="component" value="Unassembled WGS sequence"/>
</dbReference>
<dbReference type="PRINTS" id="PR00038">
    <property type="entry name" value="HTHLUXR"/>
</dbReference>
<dbReference type="PANTHER" id="PTHR43214:SF42">
    <property type="entry name" value="TRANSCRIPTIONAL REGULATORY PROTEIN DESR"/>
    <property type="match status" value="1"/>
</dbReference>
<gene>
    <name evidence="5" type="ORF">HNR10_000334</name>
</gene>
<feature type="domain" description="HTH luxR-type" evidence="4">
    <location>
        <begin position="208"/>
        <end position="273"/>
    </location>
</feature>
<dbReference type="InterPro" id="IPR029016">
    <property type="entry name" value="GAF-like_dom_sf"/>
</dbReference>
<organism evidence="5 6">
    <name type="scientific">Nocardiopsis aegyptia</name>
    <dbReference type="NCBI Taxonomy" id="220378"/>
    <lineage>
        <taxon>Bacteria</taxon>
        <taxon>Bacillati</taxon>
        <taxon>Actinomycetota</taxon>
        <taxon>Actinomycetes</taxon>
        <taxon>Streptosporangiales</taxon>
        <taxon>Nocardiopsidaceae</taxon>
        <taxon>Nocardiopsis</taxon>
    </lineage>
</organism>
<keyword evidence="6" id="KW-1185">Reference proteome</keyword>
<keyword evidence="1" id="KW-0805">Transcription regulation</keyword>
<dbReference type="PROSITE" id="PS50043">
    <property type="entry name" value="HTH_LUXR_2"/>
    <property type="match status" value="1"/>
</dbReference>
<dbReference type="PANTHER" id="PTHR43214">
    <property type="entry name" value="TWO-COMPONENT RESPONSE REGULATOR"/>
    <property type="match status" value="1"/>
</dbReference>
<dbReference type="Pfam" id="PF13185">
    <property type="entry name" value="GAF_2"/>
    <property type="match status" value="1"/>
</dbReference>
<dbReference type="AlphaFoldDB" id="A0A7Z0EI30"/>
<dbReference type="InterPro" id="IPR039420">
    <property type="entry name" value="WalR-like"/>
</dbReference>
<dbReference type="RefSeq" id="WP_179820271.1">
    <property type="nucleotide sequence ID" value="NZ_JACCFS010000001.1"/>
</dbReference>
<comment type="caution">
    <text evidence="5">The sequence shown here is derived from an EMBL/GenBank/DDBJ whole genome shotgun (WGS) entry which is preliminary data.</text>
</comment>
<dbReference type="InterPro" id="IPR000792">
    <property type="entry name" value="Tscrpt_reg_LuxR_C"/>
</dbReference>
<dbReference type="CDD" id="cd06170">
    <property type="entry name" value="LuxR_C_like"/>
    <property type="match status" value="1"/>
</dbReference>
<protein>
    <submittedName>
        <fullName evidence="5">DNA-binding CsgD family transcriptional regulator</fullName>
    </submittedName>
</protein>
<reference evidence="5 6" key="1">
    <citation type="submission" date="2020-07" db="EMBL/GenBank/DDBJ databases">
        <title>Sequencing the genomes of 1000 actinobacteria strains.</title>
        <authorList>
            <person name="Klenk H.-P."/>
        </authorList>
    </citation>
    <scope>NUCLEOTIDE SEQUENCE [LARGE SCALE GENOMIC DNA]</scope>
    <source>
        <strain evidence="5 6">DSM 44442</strain>
    </source>
</reference>
<dbReference type="InterPro" id="IPR016032">
    <property type="entry name" value="Sig_transdc_resp-reg_C-effctor"/>
</dbReference>
<dbReference type="Gene3D" id="3.30.450.40">
    <property type="match status" value="1"/>
</dbReference>
<evidence type="ECO:0000256" key="1">
    <source>
        <dbReference type="ARBA" id="ARBA00023015"/>
    </source>
</evidence>
<proteinExistence type="predicted"/>
<dbReference type="SUPFAM" id="SSF55781">
    <property type="entry name" value="GAF domain-like"/>
    <property type="match status" value="1"/>
</dbReference>
<dbReference type="Pfam" id="PF00196">
    <property type="entry name" value="GerE"/>
    <property type="match status" value="1"/>
</dbReference>
<keyword evidence="3" id="KW-0804">Transcription</keyword>
<evidence type="ECO:0000256" key="2">
    <source>
        <dbReference type="ARBA" id="ARBA00023125"/>
    </source>
</evidence>